<dbReference type="Proteomes" id="UP001268089">
    <property type="component" value="Unassembled WGS sequence"/>
</dbReference>
<sequence>MATDAALLRFSFSDSEVLCLACAGPTVTVHFSAAWVQRRLPGAAPLTGYVRGLQMQLQGVPEGAAVDAMGRLRDGRVLLASTGAGLTQLDIPGRWQEPLTLELDFAQGASLRWQATQLVCTLQQGWDFQESLAC</sequence>
<dbReference type="RefSeq" id="WP_310341668.1">
    <property type="nucleotide sequence ID" value="NZ_JAVDXO010000003.1"/>
</dbReference>
<evidence type="ECO:0000313" key="1">
    <source>
        <dbReference type="EMBL" id="MDR7306501.1"/>
    </source>
</evidence>
<gene>
    <name evidence="1" type="ORF">J2X15_001784</name>
</gene>
<dbReference type="EMBL" id="JAVDXO010000003">
    <property type="protein sequence ID" value="MDR7306501.1"/>
    <property type="molecule type" value="Genomic_DNA"/>
</dbReference>
<name>A0ABU1ZLT9_9BURK</name>
<comment type="caution">
    <text evidence="1">The sequence shown here is derived from an EMBL/GenBank/DDBJ whole genome shotgun (WGS) entry which is preliminary data.</text>
</comment>
<evidence type="ECO:0000313" key="2">
    <source>
        <dbReference type="Proteomes" id="UP001268089"/>
    </source>
</evidence>
<proteinExistence type="predicted"/>
<keyword evidence="2" id="KW-1185">Reference proteome</keyword>
<accession>A0ABU1ZLT9</accession>
<organism evidence="1 2">
    <name type="scientific">Rhodoferax saidenbachensis</name>
    <dbReference type="NCBI Taxonomy" id="1484693"/>
    <lineage>
        <taxon>Bacteria</taxon>
        <taxon>Pseudomonadati</taxon>
        <taxon>Pseudomonadota</taxon>
        <taxon>Betaproteobacteria</taxon>
        <taxon>Burkholderiales</taxon>
        <taxon>Comamonadaceae</taxon>
        <taxon>Rhodoferax</taxon>
    </lineage>
</organism>
<reference evidence="1 2" key="1">
    <citation type="submission" date="2023-07" db="EMBL/GenBank/DDBJ databases">
        <title>Sorghum-associated microbial communities from plants grown in Nebraska, USA.</title>
        <authorList>
            <person name="Schachtman D."/>
        </authorList>
    </citation>
    <scope>NUCLEOTIDE SEQUENCE [LARGE SCALE GENOMIC DNA]</scope>
    <source>
        <strain evidence="1 2">BE308</strain>
    </source>
</reference>
<protein>
    <submittedName>
        <fullName evidence="1">Uncharacterized protein</fullName>
    </submittedName>
</protein>